<protein>
    <submittedName>
        <fullName evidence="1">Uncharacterized protein</fullName>
    </submittedName>
</protein>
<gene>
    <name evidence="1" type="ORF">IW245_001981</name>
</gene>
<accession>A0A8J7GFT1</accession>
<dbReference type="AlphaFoldDB" id="A0A8J7GFT1"/>
<keyword evidence="2" id="KW-1185">Reference proteome</keyword>
<dbReference type="RefSeq" id="WP_267919863.1">
    <property type="nucleotide sequence ID" value="NZ_BONS01000002.1"/>
</dbReference>
<organism evidence="1 2">
    <name type="scientific">Longispora fulva</name>
    <dbReference type="NCBI Taxonomy" id="619741"/>
    <lineage>
        <taxon>Bacteria</taxon>
        <taxon>Bacillati</taxon>
        <taxon>Actinomycetota</taxon>
        <taxon>Actinomycetes</taxon>
        <taxon>Micromonosporales</taxon>
        <taxon>Micromonosporaceae</taxon>
        <taxon>Longispora</taxon>
    </lineage>
</organism>
<dbReference type="EMBL" id="JADOUF010000001">
    <property type="protein sequence ID" value="MBG6135787.1"/>
    <property type="molecule type" value="Genomic_DNA"/>
</dbReference>
<name>A0A8J7GFT1_9ACTN</name>
<reference evidence="1" key="1">
    <citation type="submission" date="2020-11" db="EMBL/GenBank/DDBJ databases">
        <title>Sequencing the genomes of 1000 actinobacteria strains.</title>
        <authorList>
            <person name="Klenk H.-P."/>
        </authorList>
    </citation>
    <scope>NUCLEOTIDE SEQUENCE</scope>
    <source>
        <strain evidence="1">DSM 45356</strain>
    </source>
</reference>
<dbReference type="Proteomes" id="UP000622552">
    <property type="component" value="Unassembled WGS sequence"/>
</dbReference>
<comment type="caution">
    <text evidence="1">The sequence shown here is derived from an EMBL/GenBank/DDBJ whole genome shotgun (WGS) entry which is preliminary data.</text>
</comment>
<evidence type="ECO:0000313" key="2">
    <source>
        <dbReference type="Proteomes" id="UP000622552"/>
    </source>
</evidence>
<evidence type="ECO:0000313" key="1">
    <source>
        <dbReference type="EMBL" id="MBG6135787.1"/>
    </source>
</evidence>
<proteinExistence type="predicted"/>
<sequence>MNQDTELTAAELQSLLESRVTSAGGDTGLTTFIAATADTAE</sequence>